<dbReference type="InterPro" id="IPR041033">
    <property type="entry name" value="SpaA_PFL_dom_1"/>
</dbReference>
<dbReference type="InterPro" id="IPR012340">
    <property type="entry name" value="NA-bd_OB-fold"/>
</dbReference>
<dbReference type="Proteomes" id="UP000196710">
    <property type="component" value="Chromosome"/>
</dbReference>
<dbReference type="Pfam" id="PF18202">
    <property type="entry name" value="TQ"/>
    <property type="match status" value="7"/>
</dbReference>
<feature type="compositionally biased region" description="Polar residues" evidence="1">
    <location>
        <begin position="16"/>
        <end position="26"/>
    </location>
</feature>
<evidence type="ECO:0000313" key="5">
    <source>
        <dbReference type="EMBL" id="QQR29533.1"/>
    </source>
</evidence>
<organism evidence="5 7">
    <name type="scientific">Acutalibacter muris</name>
    <dbReference type="NCBI Taxonomy" id="1796620"/>
    <lineage>
        <taxon>Bacteria</taxon>
        <taxon>Bacillati</taxon>
        <taxon>Bacillota</taxon>
        <taxon>Clostridia</taxon>
        <taxon>Eubacteriales</taxon>
        <taxon>Acutalibacteraceae</taxon>
        <taxon>Acutalibacter</taxon>
    </lineage>
</organism>
<evidence type="ECO:0000256" key="1">
    <source>
        <dbReference type="SAM" id="MobiDB-lite"/>
    </source>
</evidence>
<dbReference type="EMBL" id="CP021422">
    <property type="protein sequence ID" value="ASB40243.1"/>
    <property type="molecule type" value="Genomic_DNA"/>
</dbReference>
<dbReference type="GO" id="GO:0003676">
    <property type="term" value="F:nucleic acid binding"/>
    <property type="evidence" value="ECO:0007669"/>
    <property type="project" value="InterPro"/>
</dbReference>
<reference evidence="5 7" key="3">
    <citation type="submission" date="2020-11" db="EMBL/GenBank/DDBJ databases">
        <title>Closed and high quality bacterial genomes of the OMM12 community.</title>
        <authorList>
            <person name="Marbouty M."/>
            <person name="Lamy-Besnier Q."/>
            <person name="Debarbieux L."/>
            <person name="Koszul R."/>
        </authorList>
    </citation>
    <scope>NUCLEOTIDE SEQUENCE [LARGE SCALE GENOMIC DNA]</scope>
    <source>
        <strain evidence="5 7">KB18</strain>
    </source>
</reference>
<dbReference type="Gene3D" id="2.60.40.10">
    <property type="entry name" value="Immunoglobulins"/>
    <property type="match status" value="8"/>
</dbReference>
<evidence type="ECO:0000256" key="2">
    <source>
        <dbReference type="SAM" id="Phobius"/>
    </source>
</evidence>
<dbReference type="Proteomes" id="UP000596035">
    <property type="component" value="Chromosome"/>
</dbReference>
<feature type="region of interest" description="Disordered" evidence="1">
    <location>
        <begin position="1"/>
        <end position="120"/>
    </location>
</feature>
<reference evidence="4" key="1">
    <citation type="journal article" date="2017" name="Genome Announc.">
        <title>High-Quality Whole-Genome Sequences of the Oligo-Mouse-Microbiota Bacterial Community.</title>
        <authorList>
            <person name="Garzetti D."/>
            <person name="Brugiroux S."/>
            <person name="Bunk B."/>
            <person name="Pukall R."/>
            <person name="McCoy K.D."/>
            <person name="Macpherson A.J."/>
            <person name="Stecher B."/>
        </authorList>
    </citation>
    <scope>NUCLEOTIDE SEQUENCE</scope>
    <source>
        <strain evidence="4">KB18</strain>
    </source>
</reference>
<evidence type="ECO:0000313" key="6">
    <source>
        <dbReference type="Proteomes" id="UP000196710"/>
    </source>
</evidence>
<keyword evidence="6" id="KW-1185">Reference proteome</keyword>
<keyword evidence="2" id="KW-0812">Transmembrane</keyword>
<evidence type="ECO:0000313" key="4">
    <source>
        <dbReference type="EMBL" id="ASB40243.1"/>
    </source>
</evidence>
<feature type="compositionally biased region" description="Polar residues" evidence="1">
    <location>
        <begin position="86"/>
        <end position="98"/>
    </location>
</feature>
<dbReference type="InterPro" id="IPR013783">
    <property type="entry name" value="Ig-like_fold"/>
</dbReference>
<keyword evidence="2" id="KW-1133">Transmembrane helix</keyword>
<sequence>MAPDEVSGQDPGAYSFQESPLPQTGSEMGENHPLSAEESSIEHGKTPFPQTGSEMTEGSTIFSDAEGATPLTDSETTLKAGRRRNTASISTQSGTEAPTSGDGVVIRRRRVRQRSATRPVSVLSIDEGRTVETEADKARNDLLDLVESQKTGRILTGTLQGVERAVNSKTGSTAVIYHGAFKVIIPAEEAVTLPEDTRGRSPDELYHYMLTKRLGAEVDYIVKGIDQQSNLAVGSRLEAMAAKRKEYYFGTDWDGNHRIYSGVCAEARIVSVIRAGIFVDLFGLETYIPLRELSYQRWMDAGLYFQAGQRVLVKVLEVERSGKYQVRVMASVKQAGENPYEKALRMYSVDSCYVGTVSMVDVNGVFVALDGGIDCLCSYPKRGRPPRGARVTVRILGINHESNRIWGAITHIAAAHIGNISKKEQSRRAELAASTRAALREALPIEYEDSTSLSVNLSGWYLQISFSPLHPLMVICLARAIPIPVSVAQFLDTNDMNLHSKGVLENFDFANSVPGVTIRAAGNTLTLSTTEPILSPKTSNKVDSNGAKRGGKGAVAVWRTSDTSQQNFATYNASGGDPVSCYIKVKTDAVGSAGLKKTSEDGKVSGIQFQITGSDGSTTKTTDANGNIDIDGLPIYAADGSKITYTATEINIPNKYVKPQSQTFQLTEGQTASIHFENKLKRWRVTVTKADNKTGSTPQGNGSLKGATFGVYQGGTLVKEYTVGDDLSFTTDYFPYGEDWSLKEISAGEGYKVSTVVTDLCEIPAGSNEEYNDNTATVTNEVIRGGVSVEKRDSKTGKKPQGDADFSGIQFEIVNKSKNPVEVNGKRAAPDEVAMTITTNAQGVASTGPNDLPYGDYLICESKTNASMRKTFTEEIPVTVSEDGKVFTFTADNDVVRGGIAIQKRDSQTGETPQGNADFAGIVFEIVNSSANLVVVDDKTIAPNEDAATITTDENGYASTEDELLPYGHYTVREKSTNSSMLLTFREQTVDVTEDKKVYNVYADNDVVRGGLSVQKLDSKTGEKPQGDANFAGIVFEIINDSENPVVVGGTSYAPGKVVKEITTNATGFAATGPNDLPYGDYLVREKSTNSSMLLTFTEEIPVTVSENGKVYPFTAENDVVRGGIAIQKHDSQTGATPQGNADFAGIVFEIVNNSANPVVVDDKTIAPNEVAATITTDENGYASTADDALPFGRYIVREKATNKSMLLTWPEQEVTVNENKKVYPVTAVDDVVRGGLAVEKRDTITGNTPQGNADFEGIVFEVINNSKNPVIVNEKSIAPGEVALTLTTDSEGKCNTAEDALPYGEYVLHEASTNASMLNTAPDQTVTIGEHLKMYTHYMDNEVVRGGVLIEKRDLESLLLTPLGGASLDGTLFEITNKSKRAVYVNGALYEPDTVCLTIEVKDGVAQSDVRALPYGTYTLAESKPGKGYLWTDKKIRDFEVREDGFVKEYREGEAAYNQVIRGELKFVKVGEKNMHRFANVAFKLTSQTTGESHILLTDENGEVRTETTWNPHTQNTNGNDDKLEAEWDNLTGTWFGLTTEGWMVETQDGLCALPFDQYTLEELRCAGNEGYELVTVPNITISRNTAVIELGTIDDHEGNTPKIGTTATVDGEKIAEPLSEVTLVDTVRYSGLTAGKTYKLSGVLMDKATGEPLTVDGKQVTAEKEFTPKNESGTEELSYTFNASALAGKAVVVFEDLYEDDKKVASHAKIGDEGQTVTFTEPKIGTTATANGEHTAQPVGEITIIDTVKYSGLIPGKEYTVKGVLMDKATDEKLLVDSKEITAEATFRASKDEGSIDVPFTFDASALAGKTVVAFETLYKDKLEVAVHADIEDEDQTITFSEKPEIRTTATVNGEKKTEPKGEVTLTDTVSYSGLTPGKTYKLSGVLMDKSSNAPLLVDGQKVTAEKEFTPENANGTEEMTFTFDASALAGKSVVVFESLYQEDKEVAVHADITDEGQRVEFTTPDKPEIKTTATVDGNKLVPPLEEITLIDTVAYSNLIPGKTYILKGVLLDKSTGEKLLVDGKEITAEKEFTPDKPTGTIDIPFTFKGISLAGKSIVVFENLYHEGVEVAVHADINDSNQTVEIAKPDEPSIKTKAAVNGEQKAHAVGEIAIIDTVSYVNLTPGKTYKLSGILMDKETGKPLEINGKQITAEKEFTPDKAVGTIDISFTFDASALKGKTIVVFEELFHEGKNVASHADIDDTDQTITFDTPEIKTKATVDGEKEADPLEKITLTDTVTYSNLTPGKTYTVKGVLMDKSTGKKLLIDGKEITADTKFTPDKADGTVDLSFTFNASGLAGKSVVAFETLYHEDIEVAVHADIDDDDQTVVIRQPKLKTTATIGGKKEATVAKELVLEDKAAYTGLTPGKEYTVKGVLMDKSTGKKFLVDGKEITAEATFTPEKSEGEVTVTFKFDGSKITAKTNLVVFETLYRDGKEIAAHADIKDEGQTVTLTPEKPKTPDVPKTGDDRNITLPVILLGASLAGLATLFLFWFRRKKASPQTGSENEGRK</sequence>
<dbReference type="CDD" id="cd00164">
    <property type="entry name" value="S1_like"/>
    <property type="match status" value="1"/>
</dbReference>
<keyword evidence="2" id="KW-0472">Membrane</keyword>
<dbReference type="Gene3D" id="2.40.50.140">
    <property type="entry name" value="Nucleic acid-binding proteins"/>
    <property type="match status" value="1"/>
</dbReference>
<dbReference type="NCBIfam" id="NF033903">
    <property type="entry name" value="VaFE_rpt"/>
    <property type="match status" value="7"/>
</dbReference>
<dbReference type="InterPro" id="IPR041100">
    <property type="entry name" value="TQ"/>
</dbReference>
<feature type="compositionally biased region" description="Basic residues" evidence="1">
    <location>
        <begin position="106"/>
        <end position="115"/>
    </location>
</feature>
<dbReference type="Gene3D" id="2.60.40.3930">
    <property type="match status" value="7"/>
</dbReference>
<dbReference type="PROSITE" id="PS50126">
    <property type="entry name" value="S1"/>
    <property type="match status" value="1"/>
</dbReference>
<dbReference type="InterPro" id="IPR003029">
    <property type="entry name" value="S1_domain"/>
</dbReference>
<protein>
    <submittedName>
        <fullName evidence="5">VaFE repeat-containing surface-anchored protein</fullName>
    </submittedName>
</protein>
<feature type="domain" description="S1 motif" evidence="3">
    <location>
        <begin position="262"/>
        <end position="333"/>
    </location>
</feature>
<accession>A0A1Z2XP70</accession>
<dbReference type="NCBIfam" id="TIGR01167">
    <property type="entry name" value="LPXTG_anchor"/>
    <property type="match status" value="1"/>
</dbReference>
<dbReference type="Pfam" id="PF00575">
    <property type="entry name" value="S1"/>
    <property type="match status" value="1"/>
</dbReference>
<reference evidence="6" key="2">
    <citation type="submission" date="2017-05" db="EMBL/GenBank/DDBJ databases">
        <title>Improved OligoMM genomes.</title>
        <authorList>
            <person name="Garzetti D."/>
        </authorList>
    </citation>
    <scope>NUCLEOTIDE SEQUENCE [LARGE SCALE GENOMIC DNA]</scope>
    <source>
        <strain evidence="6">KB18</strain>
    </source>
</reference>
<feature type="transmembrane region" description="Helical" evidence="2">
    <location>
        <begin position="2474"/>
        <end position="2496"/>
    </location>
</feature>
<proteinExistence type="predicted"/>
<dbReference type="KEGG" id="amur:ADH66_05980"/>
<dbReference type="Pfam" id="PF17802">
    <property type="entry name" value="SpaA"/>
    <property type="match status" value="5"/>
</dbReference>
<evidence type="ECO:0000313" key="7">
    <source>
        <dbReference type="Proteomes" id="UP000596035"/>
    </source>
</evidence>
<dbReference type="EMBL" id="CP065321">
    <property type="protein sequence ID" value="QQR29533.1"/>
    <property type="molecule type" value="Genomic_DNA"/>
</dbReference>
<feature type="compositionally biased region" description="Polar residues" evidence="1">
    <location>
        <begin position="48"/>
        <end position="62"/>
    </location>
</feature>
<dbReference type="SUPFAM" id="SSF50249">
    <property type="entry name" value="Nucleic acid-binding proteins"/>
    <property type="match status" value="1"/>
</dbReference>
<gene>
    <name evidence="4" type="ORF">ADH66_05980</name>
    <name evidence="5" type="ORF">I5Q82_16075</name>
</gene>
<name>A0A1Z2XP70_9FIRM</name>
<evidence type="ECO:0000259" key="3">
    <source>
        <dbReference type="PROSITE" id="PS50126"/>
    </source>
</evidence>